<proteinExistence type="predicted"/>
<accession>A0A8J2NBL1</accession>
<organism evidence="1 2">
    <name type="scientific">Fusarium equiseti</name>
    <name type="common">Fusarium scirpi</name>
    <dbReference type="NCBI Taxonomy" id="61235"/>
    <lineage>
        <taxon>Eukaryota</taxon>
        <taxon>Fungi</taxon>
        <taxon>Dikarya</taxon>
        <taxon>Ascomycota</taxon>
        <taxon>Pezizomycotina</taxon>
        <taxon>Sordariomycetes</taxon>
        <taxon>Hypocreomycetidae</taxon>
        <taxon>Hypocreales</taxon>
        <taxon>Nectriaceae</taxon>
        <taxon>Fusarium</taxon>
        <taxon>Fusarium incarnatum-equiseti species complex</taxon>
    </lineage>
</organism>
<name>A0A8J2NBL1_FUSEQ</name>
<dbReference type="CDD" id="cd09917">
    <property type="entry name" value="F-box_SF"/>
    <property type="match status" value="1"/>
</dbReference>
<dbReference type="EMBL" id="CAJSTJ010000122">
    <property type="protein sequence ID" value="CAG7558067.1"/>
    <property type="molecule type" value="Genomic_DNA"/>
</dbReference>
<dbReference type="Proteomes" id="UP000693738">
    <property type="component" value="Unassembled WGS sequence"/>
</dbReference>
<evidence type="ECO:0000313" key="1">
    <source>
        <dbReference type="EMBL" id="CAG7558067.1"/>
    </source>
</evidence>
<evidence type="ECO:0008006" key="3">
    <source>
        <dbReference type="Google" id="ProtNLM"/>
    </source>
</evidence>
<comment type="caution">
    <text evidence="1">The sequence shown here is derived from an EMBL/GenBank/DDBJ whole genome shotgun (WGS) entry which is preliminary data.</text>
</comment>
<gene>
    <name evidence="1" type="ORF">FEQUK3_LOCUS3827</name>
</gene>
<protein>
    <recommendedName>
        <fullName evidence="3">F-box domain-containing protein</fullName>
    </recommendedName>
</protein>
<reference evidence="1" key="1">
    <citation type="submission" date="2021-05" db="EMBL/GenBank/DDBJ databases">
        <authorList>
            <person name="Khan N."/>
        </authorList>
    </citation>
    <scope>NUCLEOTIDE SEQUENCE</scope>
</reference>
<evidence type="ECO:0000313" key="2">
    <source>
        <dbReference type="Proteomes" id="UP000693738"/>
    </source>
</evidence>
<sequence>MASITTIPTELLGHILAHVADNLQSDIRAVRLVCKQFNEVAAPLRVRNWSDDRTSNHTPRHPADVRMVSIDRFAVELLRYPELRSQVRSLKFVRLMAWRFTGYEKPLQQDGPRGRIFCQASREDLALLAKAAEEELPHLARSTNLCEQIRHFRHEAVAILVIAWATNLESLSLAFGSFNFHQDGDILVTHFTKDIAQQFLDGWENRHLPMEKLRHLEFHIRYKRALPNLERELVDNLKFLVPFLHLPRLKTLKCSAVHTECEYRAWSNNTQEVQLMPFPNGTSSIESVEFVGPHFSTMGLGRFLQAFKPLRSLKVRVDGCPQITRGPFNDWSLPQVLIEHASFLEELDLPIYQRSNVIDAGPQDMIDFAEHLPPNERLIHIETDELLECYKKLHVRKLGMPLYFLTWSVLNSRYTATRLTHSRLPESIEHLTLYSYGDWGPEGPTPGELRQVLVDVMNILVEAGERDG</sequence>
<dbReference type="AlphaFoldDB" id="A0A8J2NBL1"/>